<dbReference type="EMBL" id="QTSX02005208">
    <property type="protein sequence ID" value="KAJ9060314.1"/>
    <property type="molecule type" value="Genomic_DNA"/>
</dbReference>
<evidence type="ECO:0000313" key="1">
    <source>
        <dbReference type="EMBL" id="KAJ9060314.1"/>
    </source>
</evidence>
<name>A0ACC2SDG9_9FUNG</name>
<reference evidence="1" key="1">
    <citation type="submission" date="2022-04" db="EMBL/GenBank/DDBJ databases">
        <title>Genome of the entomopathogenic fungus Entomophthora muscae.</title>
        <authorList>
            <person name="Elya C."/>
            <person name="Lovett B.R."/>
            <person name="Lee E."/>
            <person name="Macias A.M."/>
            <person name="Hajek A.E."/>
            <person name="De Bivort B.L."/>
            <person name="Kasson M.T."/>
            <person name="De Fine Licht H.H."/>
            <person name="Stajich J.E."/>
        </authorList>
    </citation>
    <scope>NUCLEOTIDE SEQUENCE</scope>
    <source>
        <strain evidence="1">Berkeley</strain>
    </source>
</reference>
<keyword evidence="2" id="KW-1185">Reference proteome</keyword>
<accession>A0ACC2SDG9</accession>
<evidence type="ECO:0000313" key="2">
    <source>
        <dbReference type="Proteomes" id="UP001165960"/>
    </source>
</evidence>
<sequence length="273" mass="31394">MARLSLQNPLVTMGQIRSPPSCKDGISKTLEEDLRNCACGLIQASGIILQLPQRTMATAQVLLQRFYYVASIKQHPIRDVSLGAIFLASKVEETPRAIQDIINAMDYAIHHQRKLKFQLMTYQGREFYDMREGLIRSEMELLRHSGFNVHVQLPYALMINYLKVLTLDSHHELAQKAWSYLNDGLRTPIYVSFDPPTIACAVIFLAARENNIKLPSSPPWYQLFEAQLDEMEVICHHILRLYTRRLDPYLPLTGTELTEYLEDAETFRNQLLG</sequence>
<gene>
    <name evidence="1" type="ORF">DSO57_1032100</name>
</gene>
<proteinExistence type="predicted"/>
<organism evidence="1 2">
    <name type="scientific">Entomophthora muscae</name>
    <dbReference type="NCBI Taxonomy" id="34485"/>
    <lineage>
        <taxon>Eukaryota</taxon>
        <taxon>Fungi</taxon>
        <taxon>Fungi incertae sedis</taxon>
        <taxon>Zoopagomycota</taxon>
        <taxon>Entomophthoromycotina</taxon>
        <taxon>Entomophthoromycetes</taxon>
        <taxon>Entomophthorales</taxon>
        <taxon>Entomophthoraceae</taxon>
        <taxon>Entomophthora</taxon>
    </lineage>
</organism>
<comment type="caution">
    <text evidence="1">The sequence shown here is derived from an EMBL/GenBank/DDBJ whole genome shotgun (WGS) entry which is preliminary data.</text>
</comment>
<protein>
    <submittedName>
        <fullName evidence="1">Uncharacterized protein</fullName>
    </submittedName>
</protein>
<dbReference type="Proteomes" id="UP001165960">
    <property type="component" value="Unassembled WGS sequence"/>
</dbReference>